<dbReference type="CDD" id="cd03801">
    <property type="entry name" value="GT4_PimA-like"/>
    <property type="match status" value="1"/>
</dbReference>
<dbReference type="EMBL" id="CP035493">
    <property type="protein sequence ID" value="QAY69027.1"/>
    <property type="molecule type" value="Genomic_DNA"/>
</dbReference>
<evidence type="ECO:0000256" key="1">
    <source>
        <dbReference type="ARBA" id="ARBA00021292"/>
    </source>
</evidence>
<dbReference type="KEGG" id="xya:ET471_02355"/>
<dbReference type="AlphaFoldDB" id="A0A4P6F719"/>
<evidence type="ECO:0000259" key="3">
    <source>
        <dbReference type="Pfam" id="PF00534"/>
    </source>
</evidence>
<dbReference type="SUPFAM" id="SSF53756">
    <property type="entry name" value="UDP-Glycosyltransferase/glycogen phosphorylase"/>
    <property type="match status" value="1"/>
</dbReference>
<dbReference type="GO" id="GO:0016757">
    <property type="term" value="F:glycosyltransferase activity"/>
    <property type="evidence" value="ECO:0007669"/>
    <property type="project" value="InterPro"/>
</dbReference>
<protein>
    <recommendedName>
        <fullName evidence="1">D-inositol 3-phosphate glycosyltransferase</fullName>
    </recommendedName>
</protein>
<dbReference type="InterPro" id="IPR050194">
    <property type="entry name" value="Glycosyltransferase_grp1"/>
</dbReference>
<keyword evidence="5" id="KW-1185">Reference proteome</keyword>
<dbReference type="Proteomes" id="UP000292118">
    <property type="component" value="Chromosome"/>
</dbReference>
<name>A0A4P6F719_9MICO</name>
<dbReference type="Pfam" id="PF00534">
    <property type="entry name" value="Glycos_transf_1"/>
    <property type="match status" value="1"/>
</dbReference>
<evidence type="ECO:0000313" key="5">
    <source>
        <dbReference type="Proteomes" id="UP000292118"/>
    </source>
</evidence>
<reference evidence="4 5" key="1">
    <citation type="submission" date="2019-01" db="EMBL/GenBank/DDBJ databases">
        <title>Genome sequencing of strain FW10M-9.</title>
        <authorList>
            <person name="Heo J."/>
            <person name="Kim S.-J."/>
            <person name="Kim J.-S."/>
            <person name="Hong S.-B."/>
            <person name="Kwon S.-W."/>
        </authorList>
    </citation>
    <scope>NUCLEOTIDE SEQUENCE [LARGE SCALE GENOMIC DNA]</scope>
    <source>
        <strain evidence="4 5">FW10M-9</strain>
    </source>
</reference>
<dbReference type="Gene3D" id="3.90.550.10">
    <property type="entry name" value="Spore Coat Polysaccharide Biosynthesis Protein SpsA, Chain A"/>
    <property type="match status" value="1"/>
</dbReference>
<dbReference type="SUPFAM" id="SSF53448">
    <property type="entry name" value="Nucleotide-diphospho-sugar transferases"/>
    <property type="match status" value="1"/>
</dbReference>
<dbReference type="InterPro" id="IPR001296">
    <property type="entry name" value="Glyco_trans_1"/>
</dbReference>
<evidence type="ECO:0000256" key="2">
    <source>
        <dbReference type="ARBA" id="ARBA00022679"/>
    </source>
</evidence>
<keyword evidence="2 4" id="KW-0808">Transferase</keyword>
<dbReference type="RefSeq" id="WP_129186427.1">
    <property type="nucleotide sequence ID" value="NZ_CP035493.1"/>
</dbReference>
<dbReference type="OrthoDB" id="9771846at2"/>
<organism evidence="4 5">
    <name type="scientific">Xylanimonas protaetiae</name>
    <dbReference type="NCBI Taxonomy" id="2509457"/>
    <lineage>
        <taxon>Bacteria</taxon>
        <taxon>Bacillati</taxon>
        <taxon>Actinomycetota</taxon>
        <taxon>Actinomycetes</taxon>
        <taxon>Micrococcales</taxon>
        <taxon>Promicromonosporaceae</taxon>
        <taxon>Xylanimonas</taxon>
    </lineage>
</organism>
<proteinExistence type="predicted"/>
<gene>
    <name evidence="4" type="ORF">ET471_02355</name>
</gene>
<dbReference type="InterPro" id="IPR029044">
    <property type="entry name" value="Nucleotide-diphossugar_trans"/>
</dbReference>
<feature type="domain" description="Glycosyl transferase family 1" evidence="3">
    <location>
        <begin position="194"/>
        <end position="351"/>
    </location>
</feature>
<accession>A0A4P6F719</accession>
<dbReference type="Gene3D" id="3.40.50.2000">
    <property type="entry name" value="Glycogen Phosphorylase B"/>
    <property type="match status" value="2"/>
</dbReference>
<evidence type="ECO:0000313" key="4">
    <source>
        <dbReference type="EMBL" id="QAY69027.1"/>
    </source>
</evidence>
<sequence>MKVLRVSHSAVVDAWRERERALRRRGLEVDLVSARVWDEGGRLVPLEPRAGEPVVGARTLGSHPALFLFDPRTLWRALGRPHDVLDLHEEPYALVTAEILALRAARRAWDRLRGRRPGPRAPYLVYSAQNIYKRYPVPFGLVERAVLRRAGGVHVCNDATAGIARRKGATCAVPNIPLGVDLAVFAPAPGGRAAERAPGARAVVGYAGRLVDYKGVDVLVRAVLADDGLELRLAGAGPLEAELRSLAAPAGARITFVGSLSGDALVSFYRGLDVLAVPSLDTPGWLEQFGRVAVEAMACGTPVVASRSGALPDVVGDAGILVPQGDSAALGDALRRVTADPVLAATLRERGLEVAARCSWEAVAAQYEELYRRALGAAPVHGTAPAAPAPPEVVLVAYGSPELVRTALEPLVGKLPLTIVDNSSLPAVREAAELAGARYLDPGSNGGFAAGVNHALAHRQTPGSDVLLLNPDARITAEGVLALQEALHADPRTASVGPRQVDDAGAAARVGWPFPSPGRAWAEAAGLGRLPTRGDRSFVIGSVLLLRAEALADVGGFDERFFLYSEETDWAYRAHRRAWRHRVVDQVLAHHTGAATSADPVRREAHFHASQEKYYRKHFGVAGWTAARLAVIAGAGVRAVVRTGAARTAELDRLRLYVRGPWSVETALTGVTP</sequence>
<dbReference type="PANTHER" id="PTHR45947">
    <property type="entry name" value="SULFOQUINOVOSYL TRANSFERASE SQD2"/>
    <property type="match status" value="1"/>
</dbReference>
<dbReference type="PANTHER" id="PTHR45947:SF3">
    <property type="entry name" value="SULFOQUINOVOSYL TRANSFERASE SQD2"/>
    <property type="match status" value="1"/>
</dbReference>